<proteinExistence type="predicted"/>
<accession>A0A078AAY0</accession>
<keyword evidence="1" id="KW-1133">Transmembrane helix</keyword>
<evidence type="ECO:0000313" key="2">
    <source>
        <dbReference type="EMBL" id="CDW79410.1"/>
    </source>
</evidence>
<evidence type="ECO:0000256" key="1">
    <source>
        <dbReference type="SAM" id="Phobius"/>
    </source>
</evidence>
<evidence type="ECO:0000313" key="3">
    <source>
        <dbReference type="Proteomes" id="UP000039865"/>
    </source>
</evidence>
<dbReference type="OrthoDB" id="287904at2759"/>
<feature type="transmembrane region" description="Helical" evidence="1">
    <location>
        <begin position="39"/>
        <end position="56"/>
    </location>
</feature>
<dbReference type="InParanoid" id="A0A078AAY0"/>
<name>A0A078AAY0_STYLE</name>
<keyword evidence="1" id="KW-0812">Transmembrane</keyword>
<gene>
    <name evidence="2" type="primary">Contig18923.g20075</name>
    <name evidence="2" type="ORF">STYLEM_8398</name>
</gene>
<keyword evidence="3" id="KW-1185">Reference proteome</keyword>
<protein>
    <submittedName>
        <fullName evidence="2">Uncharacterized protein</fullName>
    </submittedName>
</protein>
<dbReference type="EMBL" id="CCKQ01007974">
    <property type="protein sequence ID" value="CDW79410.1"/>
    <property type="molecule type" value="Genomic_DNA"/>
</dbReference>
<reference evidence="2 3" key="1">
    <citation type="submission" date="2014-06" db="EMBL/GenBank/DDBJ databases">
        <authorList>
            <person name="Swart Estienne"/>
        </authorList>
    </citation>
    <scope>NUCLEOTIDE SEQUENCE [LARGE SCALE GENOMIC DNA]</scope>
    <source>
        <strain evidence="2 3">130c</strain>
    </source>
</reference>
<dbReference type="InterPro" id="IPR026749">
    <property type="entry name" value="Tmem135"/>
</dbReference>
<organism evidence="2 3">
    <name type="scientific">Stylonychia lemnae</name>
    <name type="common">Ciliate</name>
    <dbReference type="NCBI Taxonomy" id="5949"/>
    <lineage>
        <taxon>Eukaryota</taxon>
        <taxon>Sar</taxon>
        <taxon>Alveolata</taxon>
        <taxon>Ciliophora</taxon>
        <taxon>Intramacronucleata</taxon>
        <taxon>Spirotrichea</taxon>
        <taxon>Stichotrichia</taxon>
        <taxon>Sporadotrichida</taxon>
        <taxon>Oxytrichidae</taxon>
        <taxon>Stylonychinae</taxon>
        <taxon>Stylonychia</taxon>
    </lineage>
</organism>
<dbReference type="PANTHER" id="PTHR12459">
    <property type="entry name" value="TRANSMEMBRANE PROTEIN 135-RELATED"/>
    <property type="match status" value="1"/>
</dbReference>
<feature type="transmembrane region" description="Helical" evidence="1">
    <location>
        <begin position="12"/>
        <end position="33"/>
    </location>
</feature>
<dbReference type="Proteomes" id="UP000039865">
    <property type="component" value="Unassembled WGS sequence"/>
</dbReference>
<dbReference type="AlphaFoldDB" id="A0A078AAY0"/>
<sequence length="151" mass="17626">MTLKKHKDPIKFGLFISVMCALYKSLLCFLRRFSDNDKINASVAGFVSAFAILLDAKSRRMMIALIFFARALDALVTMLERRGIIKKYDYFEVLLWNIMITFNQYTVSYEADVMNPTFLKFQHRFSQMTKNDILLCDLWAKSLLIQQGKNN</sequence>
<keyword evidence="1" id="KW-0472">Membrane</keyword>